<organism evidence="4 5">
    <name type="scientific">Lentisphaera araneosa HTCC2155</name>
    <dbReference type="NCBI Taxonomy" id="313628"/>
    <lineage>
        <taxon>Bacteria</taxon>
        <taxon>Pseudomonadati</taxon>
        <taxon>Lentisphaerota</taxon>
        <taxon>Lentisphaeria</taxon>
        <taxon>Lentisphaerales</taxon>
        <taxon>Lentisphaeraceae</taxon>
        <taxon>Lentisphaera</taxon>
    </lineage>
</organism>
<dbReference type="Pfam" id="PF06439">
    <property type="entry name" value="3keto-disac_hyd"/>
    <property type="match status" value="1"/>
</dbReference>
<evidence type="ECO:0000256" key="2">
    <source>
        <dbReference type="SAM" id="SignalP"/>
    </source>
</evidence>
<accession>A6DJ51</accession>
<proteinExistence type="predicted"/>
<reference evidence="4 5" key="1">
    <citation type="journal article" date="2010" name="J. Bacteriol.">
        <title>Genome sequence of Lentisphaera araneosa HTCC2155T, the type species of the order Lentisphaerales in the phylum Lentisphaerae.</title>
        <authorList>
            <person name="Thrash J.C."/>
            <person name="Cho J.C."/>
            <person name="Vergin K.L."/>
            <person name="Morris R.M."/>
            <person name="Giovannoni S.J."/>
        </authorList>
    </citation>
    <scope>NUCLEOTIDE SEQUENCE [LARGE SCALE GENOMIC DNA]</scope>
    <source>
        <strain evidence="4 5">HTCC2155</strain>
    </source>
</reference>
<dbReference type="InterPro" id="IPR010496">
    <property type="entry name" value="AL/BT2_dom"/>
</dbReference>
<dbReference type="GO" id="GO:0016787">
    <property type="term" value="F:hydrolase activity"/>
    <property type="evidence" value="ECO:0007669"/>
    <property type="project" value="UniProtKB-KW"/>
</dbReference>
<feature type="chain" id="PRO_5002694012" evidence="2">
    <location>
        <begin position="17"/>
        <end position="223"/>
    </location>
</feature>
<evidence type="ECO:0000259" key="3">
    <source>
        <dbReference type="Pfam" id="PF06439"/>
    </source>
</evidence>
<keyword evidence="5" id="KW-1185">Reference proteome</keyword>
<feature type="signal peptide" evidence="2">
    <location>
        <begin position="1"/>
        <end position="16"/>
    </location>
</feature>
<protein>
    <submittedName>
        <fullName evidence="4">Probable secreted glycosyl hydrolase</fullName>
    </submittedName>
</protein>
<dbReference type="AlphaFoldDB" id="A6DJ51"/>
<comment type="caution">
    <text evidence="4">The sequence shown here is derived from an EMBL/GenBank/DDBJ whole genome shotgun (WGS) entry which is preliminary data.</text>
</comment>
<feature type="region of interest" description="Disordered" evidence="1">
    <location>
        <begin position="107"/>
        <end position="126"/>
    </location>
</feature>
<feature type="compositionally biased region" description="Basic and acidic residues" evidence="1">
    <location>
        <begin position="116"/>
        <end position="126"/>
    </location>
</feature>
<dbReference type="OrthoDB" id="659240at2"/>
<name>A6DJ51_9BACT</name>
<gene>
    <name evidence="4" type="ORF">LNTAR_11241</name>
</gene>
<dbReference type="STRING" id="313628.LNTAR_11241"/>
<feature type="domain" description="3-keto-alpha-glucoside-1,2-lyase/3-keto-2-hydroxy-glucal hydratase" evidence="3">
    <location>
        <begin position="30"/>
        <end position="221"/>
    </location>
</feature>
<evidence type="ECO:0000313" key="4">
    <source>
        <dbReference type="EMBL" id="EDM28487.1"/>
    </source>
</evidence>
<keyword evidence="2" id="KW-0732">Signal</keyword>
<dbReference type="Gene3D" id="2.60.120.560">
    <property type="entry name" value="Exo-inulinase, domain 1"/>
    <property type="match status" value="1"/>
</dbReference>
<dbReference type="RefSeq" id="WP_007277927.1">
    <property type="nucleotide sequence ID" value="NZ_ABCK01000005.1"/>
</dbReference>
<dbReference type="EMBL" id="ABCK01000005">
    <property type="protein sequence ID" value="EDM28487.1"/>
    <property type="molecule type" value="Genomic_DNA"/>
</dbReference>
<evidence type="ECO:0000313" key="5">
    <source>
        <dbReference type="Proteomes" id="UP000004947"/>
    </source>
</evidence>
<dbReference type="eggNOG" id="COG2133">
    <property type="taxonomic scope" value="Bacteria"/>
</dbReference>
<sequence>MRSFLILSLFSFSIFAAEMNTLSDEQKSEGWQLLFDGKTTNGWVNYQSDKLNPLWVAEDGCLKLVKKGGGHMHSTSSFKDFELKLQWKISAGGNSGVFLRVTPKSASGSPEMQVLDNEKNGNGKDPKTSAGALYGIIAAPKGAVKAQGEWNQVHIIAKGKHYQFFLNGVKTADFDIDSEEFQKLKSQGKMAKKKTYGSNTEGHIGLQDHGKEVCFRNIMIKEL</sequence>
<dbReference type="Proteomes" id="UP000004947">
    <property type="component" value="Unassembled WGS sequence"/>
</dbReference>
<evidence type="ECO:0000256" key="1">
    <source>
        <dbReference type="SAM" id="MobiDB-lite"/>
    </source>
</evidence>
<keyword evidence="4" id="KW-0378">Hydrolase</keyword>